<name>A0AAV1AVC2_VICFA</name>
<sequence>MFENQCSLRLRGVQLIPDSFHSRIAPLDSFASSLSNISVAPPWFTSIRRRDTHEREEYERCSRFSGDSPRFKNDDNKDLKKRYTELALIEFEEEED</sequence>
<keyword evidence="2" id="KW-1185">Reference proteome</keyword>
<accession>A0AAV1AVC2</accession>
<evidence type="ECO:0000313" key="1">
    <source>
        <dbReference type="EMBL" id="CAI8614365.1"/>
    </source>
</evidence>
<reference evidence="1 2" key="1">
    <citation type="submission" date="2023-01" db="EMBL/GenBank/DDBJ databases">
        <authorList>
            <person name="Kreplak J."/>
        </authorList>
    </citation>
    <scope>NUCLEOTIDE SEQUENCE [LARGE SCALE GENOMIC DNA]</scope>
</reference>
<protein>
    <submittedName>
        <fullName evidence="1">Uncharacterized protein</fullName>
    </submittedName>
</protein>
<dbReference type="AlphaFoldDB" id="A0AAV1AVC2"/>
<proteinExistence type="predicted"/>
<organism evidence="1 2">
    <name type="scientific">Vicia faba</name>
    <name type="common">Broad bean</name>
    <name type="synonym">Faba vulgaris</name>
    <dbReference type="NCBI Taxonomy" id="3906"/>
    <lineage>
        <taxon>Eukaryota</taxon>
        <taxon>Viridiplantae</taxon>
        <taxon>Streptophyta</taxon>
        <taxon>Embryophyta</taxon>
        <taxon>Tracheophyta</taxon>
        <taxon>Spermatophyta</taxon>
        <taxon>Magnoliopsida</taxon>
        <taxon>eudicotyledons</taxon>
        <taxon>Gunneridae</taxon>
        <taxon>Pentapetalae</taxon>
        <taxon>rosids</taxon>
        <taxon>fabids</taxon>
        <taxon>Fabales</taxon>
        <taxon>Fabaceae</taxon>
        <taxon>Papilionoideae</taxon>
        <taxon>50 kb inversion clade</taxon>
        <taxon>NPAAA clade</taxon>
        <taxon>Hologalegina</taxon>
        <taxon>IRL clade</taxon>
        <taxon>Fabeae</taxon>
        <taxon>Vicia</taxon>
    </lineage>
</organism>
<dbReference type="Proteomes" id="UP001157006">
    <property type="component" value="Chromosome 5"/>
</dbReference>
<evidence type="ECO:0000313" key="2">
    <source>
        <dbReference type="Proteomes" id="UP001157006"/>
    </source>
</evidence>
<gene>
    <name evidence="1" type="ORF">VFH_V126480</name>
</gene>
<dbReference type="EMBL" id="OX451740">
    <property type="protein sequence ID" value="CAI8614365.1"/>
    <property type="molecule type" value="Genomic_DNA"/>
</dbReference>